<dbReference type="GO" id="GO:0016747">
    <property type="term" value="F:acyltransferase activity, transferring groups other than amino-acyl groups"/>
    <property type="evidence" value="ECO:0007669"/>
    <property type="project" value="InterPro"/>
</dbReference>
<name>A0A9X1FUD0_9RHOB</name>
<dbReference type="Proteomes" id="UP001138661">
    <property type="component" value="Unassembled WGS sequence"/>
</dbReference>
<protein>
    <submittedName>
        <fullName evidence="4">GNAT family N-acetyltransferase</fullName>
    </submittedName>
</protein>
<dbReference type="AlphaFoldDB" id="A0A9X1FUD0"/>
<gene>
    <name evidence="4" type="ORF">KX928_09725</name>
</gene>
<dbReference type="RefSeq" id="WP_219501487.1">
    <property type="nucleotide sequence ID" value="NZ_JAHXDN010000002.1"/>
</dbReference>
<keyword evidence="1" id="KW-0808">Transferase</keyword>
<organism evidence="4 5">
    <name type="scientific">Roseobacter insulae</name>
    <dbReference type="NCBI Taxonomy" id="2859783"/>
    <lineage>
        <taxon>Bacteria</taxon>
        <taxon>Pseudomonadati</taxon>
        <taxon>Pseudomonadota</taxon>
        <taxon>Alphaproteobacteria</taxon>
        <taxon>Rhodobacterales</taxon>
        <taxon>Roseobacteraceae</taxon>
        <taxon>Roseobacter</taxon>
    </lineage>
</organism>
<evidence type="ECO:0000313" key="4">
    <source>
        <dbReference type="EMBL" id="MBW4708065.1"/>
    </source>
</evidence>
<evidence type="ECO:0000256" key="2">
    <source>
        <dbReference type="ARBA" id="ARBA00023315"/>
    </source>
</evidence>
<dbReference type="Pfam" id="PF00583">
    <property type="entry name" value="Acetyltransf_1"/>
    <property type="match status" value="1"/>
</dbReference>
<dbReference type="InterPro" id="IPR050832">
    <property type="entry name" value="Bact_Acetyltransf"/>
</dbReference>
<keyword evidence="5" id="KW-1185">Reference proteome</keyword>
<dbReference type="CDD" id="cd04301">
    <property type="entry name" value="NAT_SF"/>
    <property type="match status" value="1"/>
</dbReference>
<dbReference type="EMBL" id="JAHXDN010000002">
    <property type="protein sequence ID" value="MBW4708065.1"/>
    <property type="molecule type" value="Genomic_DNA"/>
</dbReference>
<evidence type="ECO:0000259" key="3">
    <source>
        <dbReference type="PROSITE" id="PS51186"/>
    </source>
</evidence>
<proteinExistence type="predicted"/>
<evidence type="ECO:0000256" key="1">
    <source>
        <dbReference type="ARBA" id="ARBA00022679"/>
    </source>
</evidence>
<reference evidence="4" key="1">
    <citation type="submission" date="2021-07" db="EMBL/GenBank/DDBJ databases">
        <title>Roseobacter insulae sp. nov., isolated from a tidal flat.</title>
        <authorList>
            <person name="Park S."/>
            <person name="Yoon J.-H."/>
        </authorList>
    </citation>
    <scope>NUCLEOTIDE SEQUENCE</scope>
    <source>
        <strain evidence="4">YSTF-M11</strain>
    </source>
</reference>
<dbReference type="InterPro" id="IPR000182">
    <property type="entry name" value="GNAT_dom"/>
</dbReference>
<dbReference type="PANTHER" id="PTHR43877:SF2">
    <property type="entry name" value="AMINOALKYLPHOSPHONATE N-ACETYLTRANSFERASE-RELATED"/>
    <property type="match status" value="1"/>
</dbReference>
<comment type="caution">
    <text evidence="4">The sequence shown here is derived from an EMBL/GenBank/DDBJ whole genome shotgun (WGS) entry which is preliminary data.</text>
</comment>
<sequence length="170" mass="19107">MAGLRVRAAEMPRDLPVVQELCWEYRDYLLNFSTEMNHLVEAFYPYDAYAALMADLPTRHARPQGIILLADLEGVAVGCGMYHPLTPSDAEIKRVFVRETARGTGAGFHLSRALIEQARADGYKRIFLDTNKDFVAARKLYEKLGFSNRGPYSELPPGTAALMAFYEITL</sequence>
<accession>A0A9X1FUD0</accession>
<feature type="domain" description="N-acetyltransferase" evidence="3">
    <location>
        <begin position="4"/>
        <end position="168"/>
    </location>
</feature>
<keyword evidence="2" id="KW-0012">Acyltransferase</keyword>
<dbReference type="PROSITE" id="PS51186">
    <property type="entry name" value="GNAT"/>
    <property type="match status" value="1"/>
</dbReference>
<dbReference type="PANTHER" id="PTHR43877">
    <property type="entry name" value="AMINOALKYLPHOSPHONATE N-ACETYLTRANSFERASE-RELATED-RELATED"/>
    <property type="match status" value="1"/>
</dbReference>
<evidence type="ECO:0000313" key="5">
    <source>
        <dbReference type="Proteomes" id="UP001138661"/>
    </source>
</evidence>